<protein>
    <submittedName>
        <fullName evidence="2">Uncharacterized protein</fullName>
    </submittedName>
</protein>
<dbReference type="Proteomes" id="UP000070133">
    <property type="component" value="Unassembled WGS sequence"/>
</dbReference>
<dbReference type="OrthoDB" id="3647207at2759"/>
<name>A0A139GY54_9PEZI</name>
<keyword evidence="3" id="KW-1185">Reference proteome</keyword>
<organism evidence="2 3">
    <name type="scientific">Pseudocercospora eumusae</name>
    <dbReference type="NCBI Taxonomy" id="321146"/>
    <lineage>
        <taxon>Eukaryota</taxon>
        <taxon>Fungi</taxon>
        <taxon>Dikarya</taxon>
        <taxon>Ascomycota</taxon>
        <taxon>Pezizomycotina</taxon>
        <taxon>Dothideomycetes</taxon>
        <taxon>Dothideomycetidae</taxon>
        <taxon>Mycosphaerellales</taxon>
        <taxon>Mycosphaerellaceae</taxon>
        <taxon>Pseudocercospora</taxon>
    </lineage>
</organism>
<reference evidence="2 3" key="1">
    <citation type="submission" date="2015-07" db="EMBL/GenBank/DDBJ databases">
        <title>Comparative genomics of the Sigatoka disease complex on banana suggests a link between parallel evolutionary changes in Pseudocercospora fijiensis and Pseudocercospora eumusae and increased virulence on the banana host.</title>
        <authorList>
            <person name="Chang T.-C."/>
            <person name="Salvucci A."/>
            <person name="Crous P.W."/>
            <person name="Stergiopoulos I."/>
        </authorList>
    </citation>
    <scope>NUCLEOTIDE SEQUENCE [LARGE SCALE GENOMIC DNA]</scope>
    <source>
        <strain evidence="2 3">CBS 114824</strain>
    </source>
</reference>
<feature type="region of interest" description="Disordered" evidence="1">
    <location>
        <begin position="391"/>
        <end position="412"/>
    </location>
</feature>
<comment type="caution">
    <text evidence="2">The sequence shown here is derived from an EMBL/GenBank/DDBJ whole genome shotgun (WGS) entry which is preliminary data.</text>
</comment>
<feature type="compositionally biased region" description="Acidic residues" evidence="1">
    <location>
        <begin position="397"/>
        <end position="412"/>
    </location>
</feature>
<evidence type="ECO:0000313" key="2">
    <source>
        <dbReference type="EMBL" id="KXS95099.1"/>
    </source>
</evidence>
<gene>
    <name evidence="2" type="ORF">AC578_7434</name>
</gene>
<accession>A0A139GY54</accession>
<proteinExistence type="predicted"/>
<evidence type="ECO:0000256" key="1">
    <source>
        <dbReference type="SAM" id="MobiDB-lite"/>
    </source>
</evidence>
<evidence type="ECO:0000313" key="3">
    <source>
        <dbReference type="Proteomes" id="UP000070133"/>
    </source>
</evidence>
<sequence>MHGYATGGALVCLNSGGDYKIFGHHLRGTFLAHEDILVRVSATSSESQKRSYTGAVSVYEIVSSPLMFSLPKLTIHAHSVAAASSCDSILERDQGQIRASSHQFTSSATTSADYSHTLLQTKAIMSEPSNFWPFPEEVRCRIFDFYGAHHTITIDQRTSTEASKINIGLPPVSKKFLAIARAPILGSATWQFSDITAAHTQQLQATAAGSALRRLRHLRIDAREIDPSRLLATLSQSVNFKPWRVTIVGCTPQHFNITPIPAQTDDSTLTLGFSGSSLPRELRETTCRGFKTNGIALSPLMRALQRLRSLRDVRIEVLPCGTCTLGEIGDECDYRLLARTIEQITLCGRVGLEEENGQSRHLQRRLGEIEEEASSLIKHLAEREDFEAIGADVGKDMEEELTDDEGYDTLRE</sequence>
<dbReference type="EMBL" id="LFZN01000233">
    <property type="protein sequence ID" value="KXS95099.1"/>
    <property type="molecule type" value="Genomic_DNA"/>
</dbReference>
<dbReference type="AlphaFoldDB" id="A0A139GY54"/>